<evidence type="ECO:0000313" key="1">
    <source>
        <dbReference type="EnsemblPlants" id="AVESA.00010b.r2.4CG1253960.1.CDS.1"/>
    </source>
</evidence>
<organism evidence="1 2">
    <name type="scientific">Avena sativa</name>
    <name type="common">Oat</name>
    <dbReference type="NCBI Taxonomy" id="4498"/>
    <lineage>
        <taxon>Eukaryota</taxon>
        <taxon>Viridiplantae</taxon>
        <taxon>Streptophyta</taxon>
        <taxon>Embryophyta</taxon>
        <taxon>Tracheophyta</taxon>
        <taxon>Spermatophyta</taxon>
        <taxon>Magnoliopsida</taxon>
        <taxon>Liliopsida</taxon>
        <taxon>Poales</taxon>
        <taxon>Poaceae</taxon>
        <taxon>BOP clade</taxon>
        <taxon>Pooideae</taxon>
        <taxon>Poodae</taxon>
        <taxon>Poeae</taxon>
        <taxon>Poeae Chloroplast Group 1 (Aveneae type)</taxon>
        <taxon>Aveninae</taxon>
        <taxon>Avena</taxon>
    </lineage>
</organism>
<keyword evidence="2" id="KW-1185">Reference proteome</keyword>
<protein>
    <submittedName>
        <fullName evidence="1">Uncharacterized protein</fullName>
    </submittedName>
</protein>
<evidence type="ECO:0000313" key="2">
    <source>
        <dbReference type="Proteomes" id="UP001732700"/>
    </source>
</evidence>
<sequence>MEKALRGIFLDIHSSNESTIHPANGVLIDALQSFSSNTYMVHSVLATGDYTSEHYSRMFDWWASRLEKDAAMMCQGEKGRKDMFLLNNTCGVLQIMRHAGALFSSAELVSRLISMIQRYKKSYMAECWVPLNNTHHLNLDEFTAKFFATCDNQRTWNS</sequence>
<dbReference type="Proteomes" id="UP001732700">
    <property type="component" value="Chromosome 4C"/>
</dbReference>
<reference evidence="1" key="1">
    <citation type="submission" date="2021-05" db="EMBL/GenBank/DDBJ databases">
        <authorList>
            <person name="Scholz U."/>
            <person name="Mascher M."/>
            <person name="Fiebig A."/>
        </authorList>
    </citation>
    <scope>NUCLEOTIDE SEQUENCE [LARGE SCALE GENOMIC DNA]</scope>
</reference>
<accession>A0ACD5WMC0</accession>
<dbReference type="EnsemblPlants" id="AVESA.00010b.r2.4CG1253960.1">
    <property type="protein sequence ID" value="AVESA.00010b.r2.4CG1253960.1.CDS.1"/>
    <property type="gene ID" value="AVESA.00010b.r2.4CG1253960"/>
</dbReference>
<name>A0ACD5WMC0_AVESA</name>
<proteinExistence type="predicted"/>
<reference evidence="1" key="2">
    <citation type="submission" date="2025-09" db="UniProtKB">
        <authorList>
            <consortium name="EnsemblPlants"/>
        </authorList>
    </citation>
    <scope>IDENTIFICATION</scope>
</reference>